<feature type="region of interest" description="Disordered" evidence="1">
    <location>
        <begin position="61"/>
        <end position="84"/>
    </location>
</feature>
<proteinExistence type="predicted"/>
<dbReference type="EMBL" id="VSSQ01090765">
    <property type="protein sequence ID" value="MPN36565.1"/>
    <property type="molecule type" value="Genomic_DNA"/>
</dbReference>
<dbReference type="AlphaFoldDB" id="A0A645HC13"/>
<reference evidence="2" key="1">
    <citation type="submission" date="2019-08" db="EMBL/GenBank/DDBJ databases">
        <authorList>
            <person name="Kucharzyk K."/>
            <person name="Murdoch R.W."/>
            <person name="Higgins S."/>
            <person name="Loffler F."/>
        </authorList>
    </citation>
    <scope>NUCLEOTIDE SEQUENCE</scope>
</reference>
<organism evidence="2">
    <name type="scientific">bioreactor metagenome</name>
    <dbReference type="NCBI Taxonomy" id="1076179"/>
    <lineage>
        <taxon>unclassified sequences</taxon>
        <taxon>metagenomes</taxon>
        <taxon>ecological metagenomes</taxon>
    </lineage>
</organism>
<evidence type="ECO:0000313" key="2">
    <source>
        <dbReference type="EMBL" id="MPN36565.1"/>
    </source>
</evidence>
<accession>A0A645HC13</accession>
<name>A0A645HC13_9ZZZZ</name>
<sequence>MLIDSRLVFERVSAKLLFQMADGISDGRDAENSDGYRAFHSKVGNVVIDRPGKRIKAFRRIGPEKNDTGEHGAEIPAQQADNVA</sequence>
<feature type="compositionally biased region" description="Basic and acidic residues" evidence="1">
    <location>
        <begin position="61"/>
        <end position="73"/>
    </location>
</feature>
<protein>
    <submittedName>
        <fullName evidence="2">Uncharacterized protein</fullName>
    </submittedName>
</protein>
<comment type="caution">
    <text evidence="2">The sequence shown here is derived from an EMBL/GenBank/DDBJ whole genome shotgun (WGS) entry which is preliminary data.</text>
</comment>
<gene>
    <name evidence="2" type="ORF">SDC9_184074</name>
</gene>
<evidence type="ECO:0000256" key="1">
    <source>
        <dbReference type="SAM" id="MobiDB-lite"/>
    </source>
</evidence>